<sequence length="308" mass="33521">MTVPQFGVKLPGLVPAYAPTLRDVPDLVVEFERLGFDDVMDGEHIMFAPVMHHPGGSGNMVHGRDTQHSDRCDSMLMFATCAARTTRIRFVSGILLAAAHNFAILARQAATLDQLSAGRFTLGVGAGWYADEFAAMGIPPAERGRRLEEILRACRELWSPGLSRFESEHISFSGVITEPAPFTPGGPPVWWAGDASHRVTARRVVTLGHGWLAREAAPESEIEASAAGIRAACEQYGRDPATVGMRVSLTATEDWNKAQSFDELVEASVARVRRLVPLGITNFNVPLNYYGLDLDQLGQLLKALREAA</sequence>
<accession>A0ABN1GAY3</accession>
<dbReference type="NCBIfam" id="TIGR03619">
    <property type="entry name" value="F420_Rv2161c"/>
    <property type="match status" value="1"/>
</dbReference>
<keyword evidence="1" id="KW-0285">Flavoprotein</keyword>
<dbReference type="Gene3D" id="3.20.20.30">
    <property type="entry name" value="Luciferase-like domain"/>
    <property type="match status" value="1"/>
</dbReference>
<dbReference type="InterPro" id="IPR019921">
    <property type="entry name" value="Lucif-like_OxRdtase_Rv2161c"/>
</dbReference>
<keyword evidence="4" id="KW-0503">Monooxygenase</keyword>
<protein>
    <recommendedName>
        <fullName evidence="5">Luciferase-like domain-containing protein</fullName>
    </recommendedName>
</protein>
<dbReference type="Proteomes" id="UP001500957">
    <property type="component" value="Unassembled WGS sequence"/>
</dbReference>
<evidence type="ECO:0000313" key="6">
    <source>
        <dbReference type="EMBL" id="GAA0607736.1"/>
    </source>
</evidence>
<evidence type="ECO:0000256" key="2">
    <source>
        <dbReference type="ARBA" id="ARBA00022643"/>
    </source>
</evidence>
<name>A0ABN1GAY3_9ACTN</name>
<evidence type="ECO:0000259" key="5">
    <source>
        <dbReference type="Pfam" id="PF00296"/>
    </source>
</evidence>
<dbReference type="EMBL" id="BAAAHE010000007">
    <property type="protein sequence ID" value="GAA0607736.1"/>
    <property type="molecule type" value="Genomic_DNA"/>
</dbReference>
<dbReference type="InterPro" id="IPR036661">
    <property type="entry name" value="Luciferase-like_sf"/>
</dbReference>
<keyword evidence="3" id="KW-0560">Oxidoreductase</keyword>
<evidence type="ECO:0000256" key="4">
    <source>
        <dbReference type="ARBA" id="ARBA00023033"/>
    </source>
</evidence>
<dbReference type="SUPFAM" id="SSF51679">
    <property type="entry name" value="Bacterial luciferase-like"/>
    <property type="match status" value="1"/>
</dbReference>
<dbReference type="RefSeq" id="WP_344601660.1">
    <property type="nucleotide sequence ID" value="NZ_BAAAHE010000007.1"/>
</dbReference>
<evidence type="ECO:0000313" key="7">
    <source>
        <dbReference type="Proteomes" id="UP001500957"/>
    </source>
</evidence>
<proteinExistence type="predicted"/>
<dbReference type="InterPro" id="IPR050172">
    <property type="entry name" value="SsuD_RutA_monooxygenase"/>
</dbReference>
<keyword evidence="7" id="KW-1185">Reference proteome</keyword>
<keyword evidence="2" id="KW-0288">FMN</keyword>
<evidence type="ECO:0000256" key="1">
    <source>
        <dbReference type="ARBA" id="ARBA00022630"/>
    </source>
</evidence>
<evidence type="ECO:0000256" key="3">
    <source>
        <dbReference type="ARBA" id="ARBA00023002"/>
    </source>
</evidence>
<feature type="domain" description="Luciferase-like" evidence="5">
    <location>
        <begin position="16"/>
        <end position="252"/>
    </location>
</feature>
<dbReference type="Pfam" id="PF00296">
    <property type="entry name" value="Bac_luciferase"/>
    <property type="match status" value="1"/>
</dbReference>
<reference evidence="6 7" key="1">
    <citation type="journal article" date="2019" name="Int. J. Syst. Evol. Microbiol.">
        <title>The Global Catalogue of Microorganisms (GCM) 10K type strain sequencing project: providing services to taxonomists for standard genome sequencing and annotation.</title>
        <authorList>
            <consortium name="The Broad Institute Genomics Platform"/>
            <consortium name="The Broad Institute Genome Sequencing Center for Infectious Disease"/>
            <person name="Wu L."/>
            <person name="Ma J."/>
        </authorList>
    </citation>
    <scope>NUCLEOTIDE SEQUENCE [LARGE SCALE GENOMIC DNA]</scope>
    <source>
        <strain evidence="6 7">JCM 10671</strain>
    </source>
</reference>
<organism evidence="6 7">
    <name type="scientific">Sporichthya brevicatena</name>
    <dbReference type="NCBI Taxonomy" id="171442"/>
    <lineage>
        <taxon>Bacteria</taxon>
        <taxon>Bacillati</taxon>
        <taxon>Actinomycetota</taxon>
        <taxon>Actinomycetes</taxon>
        <taxon>Sporichthyales</taxon>
        <taxon>Sporichthyaceae</taxon>
        <taxon>Sporichthya</taxon>
    </lineage>
</organism>
<dbReference type="InterPro" id="IPR011251">
    <property type="entry name" value="Luciferase-like_dom"/>
</dbReference>
<comment type="caution">
    <text evidence="6">The sequence shown here is derived from an EMBL/GenBank/DDBJ whole genome shotgun (WGS) entry which is preliminary data.</text>
</comment>
<gene>
    <name evidence="6" type="ORF">GCM10009547_07070</name>
</gene>
<dbReference type="PANTHER" id="PTHR42847:SF4">
    <property type="entry name" value="ALKANESULFONATE MONOOXYGENASE-RELATED"/>
    <property type="match status" value="1"/>
</dbReference>
<dbReference type="PANTHER" id="PTHR42847">
    <property type="entry name" value="ALKANESULFONATE MONOOXYGENASE"/>
    <property type="match status" value="1"/>
</dbReference>